<dbReference type="Pfam" id="PF21880">
    <property type="entry name" value="DUF6916"/>
    <property type="match status" value="1"/>
</dbReference>
<name>A0ABQ5XI95_9GAMM</name>
<organism evidence="2 3">
    <name type="scientific">Dyella acidisoli</name>
    <dbReference type="NCBI Taxonomy" id="1867834"/>
    <lineage>
        <taxon>Bacteria</taxon>
        <taxon>Pseudomonadati</taxon>
        <taxon>Pseudomonadota</taxon>
        <taxon>Gammaproteobacteria</taxon>
        <taxon>Lysobacterales</taxon>
        <taxon>Rhodanobacteraceae</taxon>
        <taxon>Dyella</taxon>
    </lineage>
</organism>
<dbReference type="EMBL" id="BSOB01000004">
    <property type="protein sequence ID" value="GLQ91420.1"/>
    <property type="molecule type" value="Genomic_DNA"/>
</dbReference>
<dbReference type="Proteomes" id="UP001156670">
    <property type="component" value="Unassembled WGS sequence"/>
</dbReference>
<accession>A0ABQ5XI95</accession>
<gene>
    <name evidence="2" type="ORF">GCM10007901_03700</name>
</gene>
<dbReference type="InterPro" id="IPR054209">
    <property type="entry name" value="DUF6916"/>
</dbReference>
<comment type="caution">
    <text evidence="2">The sequence shown here is derived from an EMBL/GenBank/DDBJ whole genome shotgun (WGS) entry which is preliminary data.</text>
</comment>
<evidence type="ECO:0000259" key="1">
    <source>
        <dbReference type="Pfam" id="PF21880"/>
    </source>
</evidence>
<feature type="domain" description="DUF6916" evidence="1">
    <location>
        <begin position="6"/>
        <end position="95"/>
    </location>
</feature>
<keyword evidence="3" id="KW-1185">Reference proteome</keyword>
<evidence type="ECO:0000313" key="2">
    <source>
        <dbReference type="EMBL" id="GLQ91420.1"/>
    </source>
</evidence>
<proteinExistence type="predicted"/>
<dbReference type="RefSeq" id="WP_284319186.1">
    <property type="nucleotide sequence ID" value="NZ_BSOB01000004.1"/>
</dbReference>
<sequence>MQAVPTHEALIASLHRLFVLETADGRRIEARLAAAPAGIAMDAAYVSYSAIFELPVGIGLPQDTYRITAPDGASWDLLATPTQPSADGRANLTAVMHYLRSKDAAQHDTEPSCQVVT</sequence>
<reference evidence="3" key="1">
    <citation type="journal article" date="2019" name="Int. J. Syst. Evol. Microbiol.">
        <title>The Global Catalogue of Microorganisms (GCM) 10K type strain sequencing project: providing services to taxonomists for standard genome sequencing and annotation.</title>
        <authorList>
            <consortium name="The Broad Institute Genomics Platform"/>
            <consortium name="The Broad Institute Genome Sequencing Center for Infectious Disease"/>
            <person name="Wu L."/>
            <person name="Ma J."/>
        </authorList>
    </citation>
    <scope>NUCLEOTIDE SEQUENCE [LARGE SCALE GENOMIC DNA]</scope>
    <source>
        <strain evidence="3">NBRC 111980</strain>
    </source>
</reference>
<protein>
    <recommendedName>
        <fullName evidence="1">DUF6916 domain-containing protein</fullName>
    </recommendedName>
</protein>
<evidence type="ECO:0000313" key="3">
    <source>
        <dbReference type="Proteomes" id="UP001156670"/>
    </source>
</evidence>